<gene>
    <name evidence="3" type="ORF">BDD14_0939</name>
</gene>
<dbReference type="InterPro" id="IPR022742">
    <property type="entry name" value="Hydrolase_4"/>
</dbReference>
<reference evidence="3 4" key="1">
    <citation type="submission" date="2019-02" db="EMBL/GenBank/DDBJ databases">
        <title>Genomic Encyclopedia of Archaeal and Bacterial Type Strains, Phase II (KMG-II): from individual species to whole genera.</title>
        <authorList>
            <person name="Goeker M."/>
        </authorList>
    </citation>
    <scope>NUCLEOTIDE SEQUENCE [LARGE SCALE GENOMIC DNA]</scope>
    <source>
        <strain evidence="3 4">DSM 18101</strain>
    </source>
</reference>
<dbReference type="AlphaFoldDB" id="A0A4Q7YQW3"/>
<keyword evidence="4" id="KW-1185">Reference proteome</keyword>
<dbReference type="Proteomes" id="UP000292958">
    <property type="component" value="Unassembled WGS sequence"/>
</dbReference>
<organism evidence="3 4">
    <name type="scientific">Edaphobacter modestus</name>
    <dbReference type="NCBI Taxonomy" id="388466"/>
    <lineage>
        <taxon>Bacteria</taxon>
        <taxon>Pseudomonadati</taxon>
        <taxon>Acidobacteriota</taxon>
        <taxon>Terriglobia</taxon>
        <taxon>Terriglobales</taxon>
        <taxon>Acidobacteriaceae</taxon>
        <taxon>Edaphobacter</taxon>
    </lineage>
</organism>
<comment type="caution">
    <text evidence="3">The sequence shown here is derived from an EMBL/GenBank/DDBJ whole genome shotgun (WGS) entry which is preliminary data.</text>
</comment>
<dbReference type="Pfam" id="PF12146">
    <property type="entry name" value="Hydrolase_4"/>
    <property type="match status" value="1"/>
</dbReference>
<evidence type="ECO:0000256" key="1">
    <source>
        <dbReference type="SAM" id="Phobius"/>
    </source>
</evidence>
<proteinExistence type="predicted"/>
<dbReference type="SUPFAM" id="SSF53474">
    <property type="entry name" value="alpha/beta-Hydrolases"/>
    <property type="match status" value="1"/>
</dbReference>
<name>A0A4Q7YQW3_9BACT</name>
<dbReference type="PANTHER" id="PTHR12277">
    <property type="entry name" value="ALPHA/BETA HYDROLASE DOMAIN-CONTAINING PROTEIN"/>
    <property type="match status" value="1"/>
</dbReference>
<dbReference type="InterPro" id="IPR029058">
    <property type="entry name" value="AB_hydrolase_fold"/>
</dbReference>
<protein>
    <recommendedName>
        <fullName evidence="2">Serine aminopeptidase S33 domain-containing protein</fullName>
    </recommendedName>
</protein>
<keyword evidence="1" id="KW-0472">Membrane</keyword>
<evidence type="ECO:0000259" key="2">
    <source>
        <dbReference type="Pfam" id="PF12146"/>
    </source>
</evidence>
<evidence type="ECO:0000313" key="4">
    <source>
        <dbReference type="Proteomes" id="UP000292958"/>
    </source>
</evidence>
<dbReference type="EMBL" id="SHKW01000001">
    <property type="protein sequence ID" value="RZU39554.1"/>
    <property type="molecule type" value="Genomic_DNA"/>
</dbReference>
<dbReference type="PANTHER" id="PTHR12277:SF81">
    <property type="entry name" value="PROTEIN ABHD13"/>
    <property type="match status" value="1"/>
</dbReference>
<evidence type="ECO:0000313" key="3">
    <source>
        <dbReference type="EMBL" id="RZU39554.1"/>
    </source>
</evidence>
<dbReference type="RefSeq" id="WP_130417745.1">
    <property type="nucleotide sequence ID" value="NZ_SHKW01000001.1"/>
</dbReference>
<keyword evidence="1" id="KW-1133">Transmembrane helix</keyword>
<feature type="domain" description="Serine aminopeptidase S33" evidence="2">
    <location>
        <begin position="113"/>
        <end position="209"/>
    </location>
</feature>
<sequence>MPHSASKPKQKRQRAETVEVAWLLKALAAIFVAAAVCTYLTLCFLFYRAQWQVVLHPVRTSVQELAQSSLIHFAPGDSGQPQLTGKWLAADVDSRYGGLTILFLSAGDRTEAAFAETQTALQRAGLNVFAFDYRGYGQSANVHPDQRRMTEDSEAAWNYLTNTRKIRGEAIIPYGVGVGASLATSLAMTHAEIPGIILDSPYADLDEVVGQDPRFRLLPTSLLFHEDFPLTEPLSRLQKPKLLIARDHGTTATAFRTAAEPKITVSLDASSDGLFHEAVTRFLDQYGVVPSAAPGETKLR</sequence>
<feature type="transmembrane region" description="Helical" evidence="1">
    <location>
        <begin position="21"/>
        <end position="47"/>
    </location>
</feature>
<accession>A0A4Q7YQW3</accession>
<dbReference type="Gene3D" id="3.40.50.1820">
    <property type="entry name" value="alpha/beta hydrolase"/>
    <property type="match status" value="1"/>
</dbReference>
<dbReference type="OrthoDB" id="9798884at2"/>
<keyword evidence="1" id="KW-0812">Transmembrane</keyword>